<evidence type="ECO:0000256" key="5">
    <source>
        <dbReference type="ARBA" id="ARBA00023054"/>
    </source>
</evidence>
<feature type="region of interest" description="Disordered" evidence="9">
    <location>
        <begin position="1932"/>
        <end position="1960"/>
    </location>
</feature>
<feature type="coiled-coil region" evidence="8">
    <location>
        <begin position="2129"/>
        <end position="2225"/>
    </location>
</feature>
<feature type="coiled-coil region" evidence="8">
    <location>
        <begin position="1782"/>
        <end position="1849"/>
    </location>
</feature>
<feature type="coiled-coil region" evidence="8">
    <location>
        <begin position="1317"/>
        <end position="1376"/>
    </location>
</feature>
<proteinExistence type="predicted"/>
<protein>
    <submittedName>
        <fullName evidence="10">Centrosomal protein CEP290</fullName>
    </submittedName>
</protein>
<dbReference type="GO" id="GO:0035869">
    <property type="term" value="C:ciliary transition zone"/>
    <property type="evidence" value="ECO:0007669"/>
    <property type="project" value="TreeGrafter"/>
</dbReference>
<dbReference type="PANTHER" id="PTHR18879">
    <property type="entry name" value="CENTROSOMAL PROTEIN OF 290 KDA"/>
    <property type="match status" value="1"/>
</dbReference>
<sequence length="2234" mass="255875">MGDLDWTKIEQVKENSVTLKNVDYLCELLEDARVDNWEQSSHLKHAFNIIQVLLNIRSEQWKTAEETVNEMKSDLQSLQYQKRELEKENRDLQRLCAPSGANRDVIEERRNMIVEQEQREEELKLVKEKFELASREKDVLMIEKSDLMKKLDGLQEEYRILSDRCEFLQSRLQDKPNMREAGDIKVRKEMSSLRAQLRVQKAEIDTLEEEKQKLWTDVTRLENSLRQATMELERAADEHQQIKSALLEGDKQLAEKVVECDLLRAQVSHLSQKADDPDSANDVIMNAVDQKIVEWKQILSGKDAEIVELYTEVKKLRDERNNLVFDQEKLSVQSMVKTLKERDQQVEEAMQFHISEAKELEKRLKRYEDGECGLTEAISELKATKAQLAAKDRQLEELCRVASQAESAANETSLENEHLRARLGISLDEPIDLDGYRRVKLAKEEEERALNVVLQKEIEKLEDERLELKRRLRDAARQLGQRAGAAELPVDSVLLGDWGRDSEEAVVAANTMSVQCAPGRRQVDFSREDQAEGSPGVWRSRISALDSELNRATETTESERRRADEYKIRLDHVTDANVCLEAGLKELQSQIQAICENSTKQVQGKSTDDSGVRVQYLECPTLDKLLASLDARNLSEDLETGRFLKARVDHLEGANNELRRELREVRLGAATAEICLRQAEEKLQLRDAQLKALQSLTGKYVDTTDLAVHPLPTDLAPNTEITLSQLEEHLVSVLTELEERDKQVTTMNHTVEDYRRKFAVCRHRQGLLYQDFQKEREDWDNKRAKLEERVERAEGRVSEYAVYKTELTRLQDMMAGTERTANQSADVGGLSIDTQKLADMSREITVLRVNEAGLVRRYIAVQEKEASLRKQNISLKSEIIQLESAVTARLGYYARYKEAAAFQMESLQKQLDRSVPREEHDRLMSDYEQMASKYQELLKQGSAATLTGLALQSTQKQLETLHKDYDVLKTQLALEKEKRCLLESSTTGIQAMKQSASNPVESEHISQKVALLEMKELNERERANHAQSMLDTMKLTNQKIEERNKELEQTVAKLTKSSLELQASEEELKRELADAIPKAVSSALEKKLEQMELANMKLRHEADQLKEVALISVAQTKNFEDQQTTREIEAESLRQQLLDLEAKDDQRAAMARLHRFLTQLQISESTAVRRLATAQDRAIHLENLTLKLEHRLADSEAAMSKQHHKLRQREMRLKKVLNALRVRYAGCVPLSEQEKLALRYNETVRDRLRLQAELEHAMEAKIHAEAEVDGEHERHALASEIRTIVANGFPGRSAARVALEQKLVDWQSRLANIRVSETGLRRQVDRLQNQLQHLETVIRNQETQLNDLELANARLVKELDHRELEWENREAELEEALGASKIAQEEIVSVATSLDAFQCVGKSERFLLQSARRPTFAQDENRAMPDPNLPVAEQLQEAITTLKRYVLVMFDQRVENEGLKKRLVELVRDLRSRDQELALSARHEIPEKESSARVGLAAGNSPPLAVLRMNIDLLQRRLAAKEESLSKAHDLLKKAHESNQEAREQHAKDMATLQAKLQEKMESTVAQLSQVVESAGPRSQLDDRANVNVSKRLQELEEALAEQNQLVVRQLERSRQLHQETELTNSRLPPGYMDWLKITLENKSKQLAELQKERDNLQSDLNEQTGKVDQLLLEVKRWKQEATRSPSVMQRQLTDRLKADLAEKERQHQTLAKALSDLRRDLVTQAEEAVLASANNPVSTLPNASRVTVRKVAGRIPEPVEPTVGTVHVSQVSSERLNLGPGDQTSSKVNNLEKENKRLTQECQEMRRQLDRIKQARTLGGEVNLRRQLEELGCKIRGLEEENKRLRMVPEKPYHETVRALKETAEAAKIGASHDWETGKRMEAELAKLKGQLTAKTSELCEMKKQLEMTQRALQCTTRENELLKERVTERWGPGALPDSFDDSRARQAGPNSGVQNPEEITERVKLHQQVDALKSEVEKLRRAERISLNLPQDTKIMGAHSMAVETAEVRARLATDRVQALERQLLDRGLTTPAKMKVDQAIQQDLLRLNKENLELRFELETVRNDLSGFKTRIRDLQAYVDLLKQEKEALCVGRNVTKSFGSESSWTTNIKKVGESGKTPKELEKIIMRLKNVLQRTLAENERLKCAPGIILQEENRRMKEEIVKLRAELETAQLAVGARLAEHRLTNERSVLRLSQEYENLRKSYEEVVADHDRTVAELQRAREVQSRPPT</sequence>
<evidence type="ECO:0000313" key="11">
    <source>
        <dbReference type="Proteomes" id="UP000324629"/>
    </source>
</evidence>
<keyword evidence="7" id="KW-0966">Cell projection</keyword>
<keyword evidence="11" id="KW-1185">Reference proteome</keyword>
<evidence type="ECO:0000256" key="3">
    <source>
        <dbReference type="ARBA" id="ARBA00022490"/>
    </source>
</evidence>
<feature type="coiled-coil region" evidence="8">
    <location>
        <begin position="1964"/>
        <end position="2067"/>
    </location>
</feature>
<accession>A0A5J4P105</accession>
<feature type="coiled-coil region" evidence="8">
    <location>
        <begin position="137"/>
        <end position="245"/>
    </location>
</feature>
<keyword evidence="3" id="KW-0963">Cytoplasm</keyword>
<dbReference type="GO" id="GO:1905515">
    <property type="term" value="P:non-motile cilium assembly"/>
    <property type="evidence" value="ECO:0007669"/>
    <property type="project" value="TreeGrafter"/>
</dbReference>
<evidence type="ECO:0000256" key="8">
    <source>
        <dbReference type="SAM" id="Coils"/>
    </source>
</evidence>
<dbReference type="EMBL" id="QNGE01000275">
    <property type="protein sequence ID" value="KAA3681120.1"/>
    <property type="molecule type" value="Genomic_DNA"/>
</dbReference>
<evidence type="ECO:0000256" key="4">
    <source>
        <dbReference type="ARBA" id="ARBA00022794"/>
    </source>
</evidence>
<name>A0A5J4P105_9TREM</name>
<evidence type="ECO:0000313" key="10">
    <source>
        <dbReference type="EMBL" id="KAA3681120.1"/>
    </source>
</evidence>
<evidence type="ECO:0000256" key="6">
    <source>
        <dbReference type="ARBA" id="ARBA00023212"/>
    </source>
</evidence>
<dbReference type="PANTHER" id="PTHR18879:SF20">
    <property type="entry name" value="CENTROSOMAL PROTEIN OF 290 KDA"/>
    <property type="match status" value="1"/>
</dbReference>
<keyword evidence="4" id="KW-0970">Cilium biogenesis/degradation</keyword>
<gene>
    <name evidence="10" type="ORF">DEA37_0012208</name>
</gene>
<evidence type="ECO:0000256" key="9">
    <source>
        <dbReference type="SAM" id="MobiDB-lite"/>
    </source>
</evidence>
<feature type="coiled-coil region" evidence="8">
    <location>
        <begin position="343"/>
        <end position="478"/>
    </location>
</feature>
<dbReference type="GO" id="GO:1905349">
    <property type="term" value="P:ciliary transition zone assembly"/>
    <property type="evidence" value="ECO:0007669"/>
    <property type="project" value="TreeGrafter"/>
</dbReference>
<comment type="caution">
    <text evidence="10">The sequence shown here is derived from an EMBL/GenBank/DDBJ whole genome shotgun (WGS) entry which is preliminary data.</text>
</comment>
<feature type="coiled-coil region" evidence="8">
    <location>
        <begin position="1504"/>
        <end position="1721"/>
    </location>
</feature>
<feature type="coiled-coil region" evidence="8">
    <location>
        <begin position="1030"/>
        <end position="1108"/>
    </location>
</feature>
<feature type="coiled-coil region" evidence="8">
    <location>
        <begin position="769"/>
        <end position="796"/>
    </location>
</feature>
<feature type="coiled-coil region" evidence="8">
    <location>
        <begin position="68"/>
        <end position="95"/>
    </location>
</feature>
<dbReference type="Proteomes" id="UP000324629">
    <property type="component" value="Unassembled WGS sequence"/>
</dbReference>
<feature type="coiled-coil region" evidence="8">
    <location>
        <begin position="641"/>
        <end position="696"/>
    </location>
</feature>
<feature type="coiled-coil region" evidence="8">
    <location>
        <begin position="920"/>
        <end position="978"/>
    </location>
</feature>
<keyword evidence="6" id="KW-0206">Cytoskeleton</keyword>
<dbReference type="GO" id="GO:0097711">
    <property type="term" value="P:ciliary basal body-plasma membrane docking"/>
    <property type="evidence" value="ECO:0007669"/>
    <property type="project" value="TreeGrafter"/>
</dbReference>
<dbReference type="InterPro" id="IPR026201">
    <property type="entry name" value="Cep290"/>
</dbReference>
<reference evidence="10 11" key="1">
    <citation type="journal article" date="2019" name="Gigascience">
        <title>Whole-genome sequence of the oriental lung fluke Paragonimus westermani.</title>
        <authorList>
            <person name="Oey H."/>
            <person name="Zakrzewski M."/>
            <person name="Narain K."/>
            <person name="Devi K.R."/>
            <person name="Agatsuma T."/>
            <person name="Nawaratna S."/>
            <person name="Gobert G.N."/>
            <person name="Jones M.K."/>
            <person name="Ragan M.A."/>
            <person name="McManus D.P."/>
            <person name="Krause L."/>
        </authorList>
    </citation>
    <scope>NUCLEOTIDE SEQUENCE [LARGE SCALE GENOMIC DNA]</scope>
    <source>
        <strain evidence="10 11">IND2009</strain>
    </source>
</reference>
<keyword evidence="5 8" id="KW-0175">Coiled coil</keyword>
<evidence type="ECO:0000256" key="1">
    <source>
        <dbReference type="ARBA" id="ARBA00004120"/>
    </source>
</evidence>
<evidence type="ECO:0000256" key="2">
    <source>
        <dbReference type="ARBA" id="ARBA00004300"/>
    </source>
</evidence>
<dbReference type="GO" id="GO:0034451">
    <property type="term" value="C:centriolar satellite"/>
    <property type="evidence" value="ECO:0007669"/>
    <property type="project" value="TreeGrafter"/>
</dbReference>
<organism evidence="10 11">
    <name type="scientific">Paragonimus westermani</name>
    <dbReference type="NCBI Taxonomy" id="34504"/>
    <lineage>
        <taxon>Eukaryota</taxon>
        <taxon>Metazoa</taxon>
        <taxon>Spiralia</taxon>
        <taxon>Lophotrochozoa</taxon>
        <taxon>Platyhelminthes</taxon>
        <taxon>Trematoda</taxon>
        <taxon>Digenea</taxon>
        <taxon>Plagiorchiida</taxon>
        <taxon>Troglotremata</taxon>
        <taxon>Troglotrematidae</taxon>
        <taxon>Paragonimus</taxon>
    </lineage>
</organism>
<comment type="subcellular location">
    <subcellularLocation>
        <location evidence="1">Cytoplasm</location>
        <location evidence="1">Cytoskeleton</location>
        <location evidence="1">Cilium basal body</location>
    </subcellularLocation>
    <subcellularLocation>
        <location evidence="2">Cytoplasm</location>
        <location evidence="2">Cytoskeleton</location>
        <location evidence="2">Microtubule organizing center</location>
        <location evidence="2">Centrosome</location>
    </subcellularLocation>
</comment>
<evidence type="ECO:0000256" key="7">
    <source>
        <dbReference type="ARBA" id="ARBA00023273"/>
    </source>
</evidence>